<dbReference type="InterPro" id="IPR017853">
    <property type="entry name" value="GH"/>
</dbReference>
<feature type="region of interest" description="Disordered" evidence="3">
    <location>
        <begin position="47"/>
        <end position="80"/>
    </location>
</feature>
<dbReference type="GO" id="GO:0004415">
    <property type="term" value="F:hyalurononglucosaminidase activity"/>
    <property type="evidence" value="ECO:0007669"/>
    <property type="project" value="InterPro"/>
</dbReference>
<sequence length="80" mass="9138">MPTFMCNKYGMYFDDLEKFGIIQNTNDHFRGEKITILYDPGMFPALIKNPNGERPQPQNPTKHPLSPASSTISESTYIKN</sequence>
<feature type="compositionally biased region" description="Polar residues" evidence="3">
    <location>
        <begin position="67"/>
        <end position="80"/>
    </location>
</feature>
<gene>
    <name evidence="4" type="ORF">GFP_L7_0770</name>
</gene>
<evidence type="ECO:0000256" key="3">
    <source>
        <dbReference type="SAM" id="MobiDB-lite"/>
    </source>
</evidence>
<dbReference type="CAZy" id="GH56">
    <property type="family name" value="Glycoside Hydrolase Family 56"/>
</dbReference>
<dbReference type="PRINTS" id="PR00847">
    <property type="entry name" value="HYALURONDASE"/>
</dbReference>
<name>B7S8B1_9HYME</name>
<accession>B7S8B1</accession>
<dbReference type="InterPro" id="IPR018155">
    <property type="entry name" value="Hyaluronidase"/>
</dbReference>
<keyword evidence="2" id="KW-1015">Disulfide bond</keyword>
<evidence type="ECO:0000256" key="1">
    <source>
        <dbReference type="ARBA" id="ARBA00008871"/>
    </source>
</evidence>
<organism evidence="4">
    <name type="scientific">Glyptapanteles flavicoxis</name>
    <dbReference type="NCBI Taxonomy" id="463051"/>
    <lineage>
        <taxon>Eukaryota</taxon>
        <taxon>Metazoa</taxon>
        <taxon>Ecdysozoa</taxon>
        <taxon>Arthropoda</taxon>
        <taxon>Hexapoda</taxon>
        <taxon>Insecta</taxon>
        <taxon>Pterygota</taxon>
        <taxon>Neoptera</taxon>
        <taxon>Endopterygota</taxon>
        <taxon>Hymenoptera</taxon>
        <taxon>Apocrita</taxon>
        <taxon>Ichneumonoidea</taxon>
        <taxon>Braconidae</taxon>
        <taxon>Microgastrinae</taxon>
        <taxon>Glyptapanteles</taxon>
    </lineage>
</organism>
<dbReference type="Pfam" id="PF01630">
    <property type="entry name" value="Glyco_hydro_56"/>
    <property type="match status" value="1"/>
</dbReference>
<evidence type="ECO:0000256" key="2">
    <source>
        <dbReference type="ARBA" id="ARBA00023157"/>
    </source>
</evidence>
<evidence type="ECO:0000313" key="4">
    <source>
        <dbReference type="EMBL" id="ACE75135.1"/>
    </source>
</evidence>
<dbReference type="SUPFAM" id="SSF51445">
    <property type="entry name" value="(Trans)glycosidases"/>
    <property type="match status" value="1"/>
</dbReference>
<dbReference type="AlphaFoldDB" id="B7S8B1"/>
<dbReference type="InterPro" id="IPR013785">
    <property type="entry name" value="Aldolase_TIM"/>
</dbReference>
<dbReference type="InterPro" id="IPR001329">
    <property type="entry name" value="Venom_Hyaluronidase"/>
</dbReference>
<dbReference type="Gene3D" id="3.20.20.70">
    <property type="entry name" value="Aldolase class I"/>
    <property type="match status" value="1"/>
</dbReference>
<comment type="similarity">
    <text evidence="1">Belongs to the glycosyl hydrolase 56 family.</text>
</comment>
<dbReference type="GO" id="GO:0005975">
    <property type="term" value="P:carbohydrate metabolic process"/>
    <property type="evidence" value="ECO:0007669"/>
    <property type="project" value="InterPro"/>
</dbReference>
<protein>
    <submittedName>
        <fullName evidence="4">Hyaluronidase-like protein</fullName>
    </submittedName>
</protein>
<dbReference type="EMBL" id="EF710644">
    <property type="protein sequence ID" value="ACE75135.1"/>
    <property type="molecule type" value="Genomic_DNA"/>
</dbReference>
<reference evidence="4" key="1">
    <citation type="submission" date="2007-06" db="EMBL/GenBank/DDBJ databases">
        <title>Bracovirus Evolution: Comparative Genomics of Multiple Viral and Proviral Genomes.</title>
        <authorList>
            <person name="Desjardins C.A."/>
            <person name="Gundersen-Rindal D.E."/>
            <person name="Hostetler J.B."/>
            <person name="Tallon L.J."/>
            <person name="Utterback T.R."/>
            <person name="Fuester R.W."/>
            <person name="Schatz M.C."/>
            <person name="Pedroni M.J."/>
            <person name="Fadrosh D.W."/>
            <person name="Haas B.J."/>
            <person name="Toms B.S."/>
            <person name="Chen D."/>
            <person name="Nene V."/>
        </authorList>
    </citation>
    <scope>NUCLEOTIDE SEQUENCE</scope>
</reference>
<proteinExistence type="inferred from homology"/>
<dbReference type="GO" id="GO:0006952">
    <property type="term" value="P:defense response"/>
    <property type="evidence" value="ECO:0007669"/>
    <property type="project" value="InterPro"/>
</dbReference>